<dbReference type="EMBL" id="SRLE01000005">
    <property type="protein sequence ID" value="TGD74760.1"/>
    <property type="molecule type" value="Genomic_DNA"/>
</dbReference>
<dbReference type="Proteomes" id="UP000298050">
    <property type="component" value="Unassembled WGS sequence"/>
</dbReference>
<protein>
    <recommendedName>
        <fullName evidence="4">Secreted protein</fullName>
    </recommendedName>
</protein>
<comment type="caution">
    <text evidence="2">The sequence shown here is derived from an EMBL/GenBank/DDBJ whole genome shotgun (WGS) entry which is preliminary data.</text>
</comment>
<feature type="signal peptide" evidence="1">
    <location>
        <begin position="1"/>
        <end position="28"/>
    </location>
</feature>
<evidence type="ECO:0008006" key="4">
    <source>
        <dbReference type="Google" id="ProtNLM"/>
    </source>
</evidence>
<reference evidence="2 3" key="1">
    <citation type="submission" date="2019-04" db="EMBL/GenBank/DDBJ databases">
        <title>Taxonomy of novel Haliea sp. from mangrove soil of West Coast of India.</title>
        <authorList>
            <person name="Verma A."/>
            <person name="Kumar P."/>
            <person name="Krishnamurthi S."/>
        </authorList>
    </citation>
    <scope>NUCLEOTIDE SEQUENCE [LARGE SCALE GENOMIC DNA]</scope>
    <source>
        <strain evidence="2 3">SAOS-164</strain>
    </source>
</reference>
<name>A0A4Z0M5R3_9GAMM</name>
<organism evidence="2 3">
    <name type="scientific">Mangrovimicrobium sediminis</name>
    <dbReference type="NCBI Taxonomy" id="2562682"/>
    <lineage>
        <taxon>Bacteria</taxon>
        <taxon>Pseudomonadati</taxon>
        <taxon>Pseudomonadota</taxon>
        <taxon>Gammaproteobacteria</taxon>
        <taxon>Cellvibrionales</taxon>
        <taxon>Halieaceae</taxon>
        <taxon>Mangrovimicrobium</taxon>
    </lineage>
</organism>
<feature type="chain" id="PRO_5021195262" description="Secreted protein" evidence="1">
    <location>
        <begin position="29"/>
        <end position="145"/>
    </location>
</feature>
<accession>A0A4Z0M5R3</accession>
<evidence type="ECO:0000256" key="1">
    <source>
        <dbReference type="SAM" id="SignalP"/>
    </source>
</evidence>
<dbReference type="AlphaFoldDB" id="A0A4Z0M5R3"/>
<dbReference type="RefSeq" id="WP_135441832.1">
    <property type="nucleotide sequence ID" value="NZ_SRLE01000005.1"/>
</dbReference>
<keyword evidence="1" id="KW-0732">Signal</keyword>
<sequence>MTTRHLFPPARLAPLALAAALLAPSTQAAECTIFTPDTVTPGQPFDVRVSRVPGYPGGWFSPTLILKVDYPTNAGWAYSQREQRTVPKMGVIRLDATLLPPYSLYPDTLGGLLPGGSVGFTAIVREPSGGTYVNTICTGSSVVSF</sequence>
<proteinExistence type="predicted"/>
<gene>
    <name evidence="2" type="ORF">E4634_06050</name>
</gene>
<evidence type="ECO:0000313" key="2">
    <source>
        <dbReference type="EMBL" id="TGD74760.1"/>
    </source>
</evidence>
<evidence type="ECO:0000313" key="3">
    <source>
        <dbReference type="Proteomes" id="UP000298050"/>
    </source>
</evidence>
<keyword evidence="3" id="KW-1185">Reference proteome</keyword>